<keyword evidence="3" id="KW-1185">Reference proteome</keyword>
<feature type="compositionally biased region" description="Gly residues" evidence="1">
    <location>
        <begin position="32"/>
        <end position="41"/>
    </location>
</feature>
<evidence type="ECO:0000313" key="3">
    <source>
        <dbReference type="Proteomes" id="UP001066276"/>
    </source>
</evidence>
<sequence>MARAERGGLAAWCGPVVGGARSGPPGHRGAVRGLGSGGGKGSLAPGAVSQELPGEQSLRRLEWPAWFSAPAAETDSWQEAGAAGSEASLSRAPGGGAWWSTEKRAPWLAVQPSRGGLPRTVRGTGEVGGPGESLSVASARGAGWSATE</sequence>
<organism evidence="2 3">
    <name type="scientific">Pleurodeles waltl</name>
    <name type="common">Iberian ribbed newt</name>
    <dbReference type="NCBI Taxonomy" id="8319"/>
    <lineage>
        <taxon>Eukaryota</taxon>
        <taxon>Metazoa</taxon>
        <taxon>Chordata</taxon>
        <taxon>Craniata</taxon>
        <taxon>Vertebrata</taxon>
        <taxon>Euteleostomi</taxon>
        <taxon>Amphibia</taxon>
        <taxon>Batrachia</taxon>
        <taxon>Caudata</taxon>
        <taxon>Salamandroidea</taxon>
        <taxon>Salamandridae</taxon>
        <taxon>Pleurodelinae</taxon>
        <taxon>Pleurodeles</taxon>
    </lineage>
</organism>
<feature type="region of interest" description="Disordered" evidence="1">
    <location>
        <begin position="74"/>
        <end position="96"/>
    </location>
</feature>
<accession>A0AAV7NWS2</accession>
<comment type="caution">
    <text evidence="2">The sequence shown here is derived from an EMBL/GenBank/DDBJ whole genome shotgun (WGS) entry which is preliminary data.</text>
</comment>
<dbReference type="EMBL" id="JANPWB010000012">
    <property type="protein sequence ID" value="KAJ1118818.1"/>
    <property type="molecule type" value="Genomic_DNA"/>
</dbReference>
<feature type="compositionally biased region" description="Low complexity" evidence="1">
    <location>
        <begin position="79"/>
        <end position="88"/>
    </location>
</feature>
<gene>
    <name evidence="2" type="ORF">NDU88_007005</name>
</gene>
<protein>
    <submittedName>
        <fullName evidence="2">Uncharacterized protein</fullName>
    </submittedName>
</protein>
<feature type="region of interest" description="Disordered" evidence="1">
    <location>
        <begin position="112"/>
        <end position="148"/>
    </location>
</feature>
<evidence type="ECO:0000256" key="1">
    <source>
        <dbReference type="SAM" id="MobiDB-lite"/>
    </source>
</evidence>
<feature type="region of interest" description="Disordered" evidence="1">
    <location>
        <begin position="13"/>
        <end position="55"/>
    </location>
</feature>
<evidence type="ECO:0000313" key="2">
    <source>
        <dbReference type="EMBL" id="KAJ1118818.1"/>
    </source>
</evidence>
<dbReference type="AlphaFoldDB" id="A0AAV7NWS2"/>
<reference evidence="2" key="1">
    <citation type="journal article" date="2022" name="bioRxiv">
        <title>Sequencing and chromosome-scale assembly of the giantPleurodeles waltlgenome.</title>
        <authorList>
            <person name="Brown T."/>
            <person name="Elewa A."/>
            <person name="Iarovenko S."/>
            <person name="Subramanian E."/>
            <person name="Araus A.J."/>
            <person name="Petzold A."/>
            <person name="Susuki M."/>
            <person name="Suzuki K.-i.T."/>
            <person name="Hayashi T."/>
            <person name="Toyoda A."/>
            <person name="Oliveira C."/>
            <person name="Osipova E."/>
            <person name="Leigh N.D."/>
            <person name="Simon A."/>
            <person name="Yun M.H."/>
        </authorList>
    </citation>
    <scope>NUCLEOTIDE SEQUENCE</scope>
    <source>
        <strain evidence="2">20211129_DDA</strain>
        <tissue evidence="2">Liver</tissue>
    </source>
</reference>
<dbReference type="Proteomes" id="UP001066276">
    <property type="component" value="Chromosome 8"/>
</dbReference>
<proteinExistence type="predicted"/>
<name>A0AAV7NWS2_PLEWA</name>